<evidence type="ECO:0000313" key="1">
    <source>
        <dbReference type="EMBL" id="AUX38912.1"/>
    </source>
</evidence>
<organism evidence="1 2">
    <name type="scientific">Sorangium cellulosum</name>
    <name type="common">Polyangium cellulosum</name>
    <dbReference type="NCBI Taxonomy" id="56"/>
    <lineage>
        <taxon>Bacteria</taxon>
        <taxon>Pseudomonadati</taxon>
        <taxon>Myxococcota</taxon>
        <taxon>Polyangia</taxon>
        <taxon>Polyangiales</taxon>
        <taxon>Polyangiaceae</taxon>
        <taxon>Sorangium</taxon>
    </lineage>
</organism>
<dbReference type="EMBL" id="CP012673">
    <property type="protein sequence ID" value="AUX38912.1"/>
    <property type="molecule type" value="Genomic_DNA"/>
</dbReference>
<sequence>MSSSGLQAAFAHVLVDRKLRDRLSEQGEALRARFDLTGEELEKLLELSPSRLGVTATTVGAKRVDFLVRALPRTSTIFGGSCQCQLMGFVEASMPFEPSDGNQVNRLVAEGQRFIEYLETRPAGAPTYAVDLANYELLHLKLNYASDAVRPPEGEVVIAGDAPLQLGRHVALGEFGHDVVSLIEAPELPKAAAPAHAFVALVKSAPRKIVPYRIGPAVFRMLESWRAPATLSEVRAALSAQLGPSVEPGVDAAARFALQEGILVTVAKD</sequence>
<evidence type="ECO:0000313" key="2">
    <source>
        <dbReference type="Proteomes" id="UP000238348"/>
    </source>
</evidence>
<dbReference type="RefSeq" id="WP_104976953.1">
    <property type="nucleotide sequence ID" value="NZ_CP012673.1"/>
</dbReference>
<gene>
    <name evidence="1" type="ORF">SOCE26_002930</name>
</gene>
<reference evidence="1 2" key="1">
    <citation type="submission" date="2015-09" db="EMBL/GenBank/DDBJ databases">
        <title>Sorangium comparison.</title>
        <authorList>
            <person name="Zaburannyi N."/>
            <person name="Bunk B."/>
            <person name="Overmann J."/>
            <person name="Mueller R."/>
        </authorList>
    </citation>
    <scope>NUCLEOTIDE SEQUENCE [LARGE SCALE GENOMIC DNA]</scope>
    <source>
        <strain evidence="1 2">So ce26</strain>
    </source>
</reference>
<protein>
    <recommendedName>
        <fullName evidence="3">DNA-binding domain-containing protein</fullName>
    </recommendedName>
</protein>
<dbReference type="Proteomes" id="UP000238348">
    <property type="component" value="Chromosome"/>
</dbReference>
<name>A0A2L0EHY9_SORCE</name>
<proteinExistence type="predicted"/>
<evidence type="ECO:0008006" key="3">
    <source>
        <dbReference type="Google" id="ProtNLM"/>
    </source>
</evidence>
<accession>A0A2L0EHY9</accession>
<dbReference type="AlphaFoldDB" id="A0A2L0EHY9"/>